<dbReference type="RefSeq" id="WP_111566779.1">
    <property type="nucleotide sequence ID" value="NZ_QLMI01000004.1"/>
</dbReference>
<keyword evidence="2" id="KW-0808">Transferase</keyword>
<dbReference type="GO" id="GO:0003682">
    <property type="term" value="F:chromatin binding"/>
    <property type="evidence" value="ECO:0007669"/>
    <property type="project" value="InterPro"/>
</dbReference>
<dbReference type="Proteomes" id="UP000249620">
    <property type="component" value="Unassembled WGS sequence"/>
</dbReference>
<evidence type="ECO:0000313" key="3">
    <source>
        <dbReference type="Proteomes" id="UP000249620"/>
    </source>
</evidence>
<keyword evidence="3" id="KW-1185">Reference proteome</keyword>
<dbReference type="AlphaFoldDB" id="A0A327YNJ6"/>
<dbReference type="PROSITE" id="PS51038">
    <property type="entry name" value="BAH"/>
    <property type="match status" value="1"/>
</dbReference>
<evidence type="ECO:0000313" key="2">
    <source>
        <dbReference type="EMBL" id="RAK22548.1"/>
    </source>
</evidence>
<dbReference type="GO" id="GO:0016740">
    <property type="term" value="F:transferase activity"/>
    <property type="evidence" value="ECO:0007669"/>
    <property type="project" value="UniProtKB-KW"/>
</dbReference>
<gene>
    <name evidence="2" type="ORF">B0I03_10470</name>
</gene>
<dbReference type="InterPro" id="IPR007345">
    <property type="entry name" value="Polysacch_pyruvyl_Trfase"/>
</dbReference>
<name>A0A327YNJ6_9FLAO</name>
<dbReference type="Pfam" id="PF04230">
    <property type="entry name" value="PS_pyruv_trans"/>
    <property type="match status" value="1"/>
</dbReference>
<dbReference type="EMBL" id="QLMI01000004">
    <property type="protein sequence ID" value="RAK22548.1"/>
    <property type="molecule type" value="Genomic_DNA"/>
</dbReference>
<reference evidence="2 3" key="1">
    <citation type="submission" date="2018-06" db="EMBL/GenBank/DDBJ databases">
        <title>Genomic Encyclopedia of Type Strains, Phase III (KMG-III): the genomes of soil and plant-associated and newly described type strains.</title>
        <authorList>
            <person name="Whitman W."/>
        </authorList>
    </citation>
    <scope>NUCLEOTIDE SEQUENCE [LARGE SCALE GENOMIC DNA]</scope>
    <source>
        <strain evidence="2 3">CGMCC 1.12398</strain>
    </source>
</reference>
<proteinExistence type="predicted"/>
<dbReference type="OrthoDB" id="5672604at2"/>
<organism evidence="2 3">
    <name type="scientific">Flavobacterium aquaticum</name>
    <dbReference type="NCBI Taxonomy" id="1236486"/>
    <lineage>
        <taxon>Bacteria</taxon>
        <taxon>Pseudomonadati</taxon>
        <taxon>Bacteroidota</taxon>
        <taxon>Flavobacteriia</taxon>
        <taxon>Flavobacteriales</taxon>
        <taxon>Flavobacteriaceae</taxon>
        <taxon>Flavobacterium</taxon>
    </lineage>
</organism>
<comment type="caution">
    <text evidence="2">The sequence shown here is derived from an EMBL/GenBank/DDBJ whole genome shotgun (WGS) entry which is preliminary data.</text>
</comment>
<evidence type="ECO:0000259" key="1">
    <source>
        <dbReference type="PROSITE" id="PS51038"/>
    </source>
</evidence>
<accession>A0A327YNJ6</accession>
<sequence>MKEALLKYDFTDNGLNIGDYIQSLAAKQFLNNQDPILISREALNEYDGEQVKLIMNGWFLMNGENFPPSEKITPLLVSHHINTSVHSHFRKEEIVNFYKKNEPVGCRDYFTLEFLESLGVKCYYTGCLTLTLSEKYSSNEKNDNIYFVDPRYKKARGLADQLTRLYLLITKFNTISVIRSRYIRYNNKKSWKKTVDFYRSFSQLFDDEVLKKAIYVKHYMPANKFNNDAEIFAYGEELLRKYASAKYVVTSRIHCALPSLSLGTPTLYIDIPNDHNVSSCRLNGIKEFFHIIHTNGNKLSCDLLKDGEKFNLKSAFKNKDDFKVIRDNIKETVINFMKK</sequence>
<dbReference type="InterPro" id="IPR001025">
    <property type="entry name" value="BAH_dom"/>
</dbReference>
<feature type="domain" description="BAH" evidence="1">
    <location>
        <begin position="13"/>
        <end position="163"/>
    </location>
</feature>
<protein>
    <submittedName>
        <fullName evidence="2">Polysaccharide pyruvyl transferase</fullName>
    </submittedName>
</protein>